<feature type="domain" description="HTH rpiR-type" evidence="4">
    <location>
        <begin position="4"/>
        <end position="80"/>
    </location>
</feature>
<keyword evidence="7" id="KW-1185">Reference proteome</keyword>
<keyword evidence="1" id="KW-0805">Transcription regulation</keyword>
<proteinExistence type="predicted"/>
<dbReference type="GO" id="GO:0097367">
    <property type="term" value="F:carbohydrate derivative binding"/>
    <property type="evidence" value="ECO:0007669"/>
    <property type="project" value="InterPro"/>
</dbReference>
<dbReference type="GO" id="GO:0003700">
    <property type="term" value="F:DNA-binding transcription factor activity"/>
    <property type="evidence" value="ECO:0007669"/>
    <property type="project" value="InterPro"/>
</dbReference>
<dbReference type="CDD" id="cd05013">
    <property type="entry name" value="SIS_RpiR"/>
    <property type="match status" value="1"/>
</dbReference>
<dbReference type="GO" id="GO:0003677">
    <property type="term" value="F:DNA binding"/>
    <property type="evidence" value="ECO:0007669"/>
    <property type="project" value="UniProtKB-KW"/>
</dbReference>
<evidence type="ECO:0000256" key="1">
    <source>
        <dbReference type="ARBA" id="ARBA00023015"/>
    </source>
</evidence>
<organism evidence="6 7">
    <name type="scientific">Priestia taiwanensis</name>
    <dbReference type="NCBI Taxonomy" id="1347902"/>
    <lineage>
        <taxon>Bacteria</taxon>
        <taxon>Bacillati</taxon>
        <taxon>Bacillota</taxon>
        <taxon>Bacilli</taxon>
        <taxon>Bacillales</taxon>
        <taxon>Bacillaceae</taxon>
        <taxon>Priestia</taxon>
    </lineage>
</organism>
<accession>A0A917ATG2</accession>
<dbReference type="PANTHER" id="PTHR30514">
    <property type="entry name" value="GLUCOKINASE"/>
    <property type="match status" value="1"/>
</dbReference>
<sequence length="281" mass="30884">MTINSMQAQIQLALKDLPSSEQKIGEYILAHPKEVTKMTIHQLAKEAEASSAAVVRFCRSLGVTGFPDLKARLFAEIGHSAVVGYFDIEPNEGVSSVIDKTLSNTVQTLHDTVGQLKIEVIEEAVEMLNEADVLYIYGVGASFLIAEDIAQKWLRLGKKAFAISDRHVLAVAMATQSEKALFWGISYSGETKDVLDLMKTAKELSIPTMSLSRLGNSKICELADVSLFTARAPEAHIRSAATSSRFAQLLVVDIVFFTYSSSQYDFVVNQLEKTKKAVKFL</sequence>
<comment type="caution">
    <text evidence="6">The sequence shown here is derived from an EMBL/GenBank/DDBJ whole genome shotgun (WGS) entry which is preliminary data.</text>
</comment>
<name>A0A917ATG2_9BACI</name>
<dbReference type="InterPro" id="IPR047640">
    <property type="entry name" value="RpiR-like"/>
</dbReference>
<evidence type="ECO:0000313" key="7">
    <source>
        <dbReference type="Proteomes" id="UP000605259"/>
    </source>
</evidence>
<dbReference type="InterPro" id="IPR036388">
    <property type="entry name" value="WH-like_DNA-bd_sf"/>
</dbReference>
<evidence type="ECO:0000259" key="5">
    <source>
        <dbReference type="PROSITE" id="PS51464"/>
    </source>
</evidence>
<dbReference type="Pfam" id="PF01380">
    <property type="entry name" value="SIS"/>
    <property type="match status" value="1"/>
</dbReference>
<evidence type="ECO:0000256" key="3">
    <source>
        <dbReference type="ARBA" id="ARBA00023163"/>
    </source>
</evidence>
<keyword evidence="3" id="KW-0804">Transcription</keyword>
<dbReference type="InterPro" id="IPR000281">
    <property type="entry name" value="HTH_RpiR"/>
</dbReference>
<dbReference type="PROSITE" id="PS51071">
    <property type="entry name" value="HTH_RPIR"/>
    <property type="match status" value="1"/>
</dbReference>
<dbReference type="PANTHER" id="PTHR30514:SF10">
    <property type="entry name" value="MURR_RPIR FAMILY TRANSCRIPTIONAL REGULATOR"/>
    <property type="match status" value="1"/>
</dbReference>
<dbReference type="Gene3D" id="1.10.10.10">
    <property type="entry name" value="Winged helix-like DNA-binding domain superfamily/Winged helix DNA-binding domain"/>
    <property type="match status" value="1"/>
</dbReference>
<dbReference type="SUPFAM" id="SSF53697">
    <property type="entry name" value="SIS domain"/>
    <property type="match status" value="1"/>
</dbReference>
<dbReference type="InterPro" id="IPR035472">
    <property type="entry name" value="RpiR-like_SIS"/>
</dbReference>
<dbReference type="InterPro" id="IPR009057">
    <property type="entry name" value="Homeodomain-like_sf"/>
</dbReference>
<dbReference type="RefSeq" id="WP_188388537.1">
    <property type="nucleotide sequence ID" value="NZ_BMFK01000001.1"/>
</dbReference>
<evidence type="ECO:0000256" key="2">
    <source>
        <dbReference type="ARBA" id="ARBA00023125"/>
    </source>
</evidence>
<dbReference type="Gene3D" id="3.40.50.10490">
    <property type="entry name" value="Glucose-6-phosphate isomerase like protein, domain 1"/>
    <property type="match status" value="1"/>
</dbReference>
<evidence type="ECO:0000259" key="4">
    <source>
        <dbReference type="PROSITE" id="PS51071"/>
    </source>
</evidence>
<protein>
    <submittedName>
        <fullName evidence="6">HTH-type transcriptional regulator YbbH</fullName>
    </submittedName>
</protein>
<dbReference type="InterPro" id="IPR046348">
    <property type="entry name" value="SIS_dom_sf"/>
</dbReference>
<evidence type="ECO:0000313" key="6">
    <source>
        <dbReference type="EMBL" id="GGE73022.1"/>
    </source>
</evidence>
<dbReference type="InterPro" id="IPR001347">
    <property type="entry name" value="SIS_dom"/>
</dbReference>
<dbReference type="Pfam" id="PF01418">
    <property type="entry name" value="HTH_6"/>
    <property type="match status" value="1"/>
</dbReference>
<dbReference type="SUPFAM" id="SSF46689">
    <property type="entry name" value="Homeodomain-like"/>
    <property type="match status" value="1"/>
</dbReference>
<dbReference type="GO" id="GO:1901135">
    <property type="term" value="P:carbohydrate derivative metabolic process"/>
    <property type="evidence" value="ECO:0007669"/>
    <property type="project" value="InterPro"/>
</dbReference>
<dbReference type="EMBL" id="BMFK01000001">
    <property type="protein sequence ID" value="GGE73022.1"/>
    <property type="molecule type" value="Genomic_DNA"/>
</dbReference>
<dbReference type="Proteomes" id="UP000605259">
    <property type="component" value="Unassembled WGS sequence"/>
</dbReference>
<reference evidence="6" key="2">
    <citation type="submission" date="2020-09" db="EMBL/GenBank/DDBJ databases">
        <authorList>
            <person name="Sun Q."/>
            <person name="Zhou Y."/>
        </authorList>
    </citation>
    <scope>NUCLEOTIDE SEQUENCE</scope>
    <source>
        <strain evidence="6">CGMCC 1.12698</strain>
    </source>
</reference>
<dbReference type="AlphaFoldDB" id="A0A917ATG2"/>
<dbReference type="PROSITE" id="PS51464">
    <property type="entry name" value="SIS"/>
    <property type="match status" value="1"/>
</dbReference>
<gene>
    <name evidence="6" type="primary">ybbH</name>
    <name evidence="6" type="ORF">GCM10007140_23660</name>
</gene>
<keyword evidence="2" id="KW-0238">DNA-binding</keyword>
<reference evidence="6" key="1">
    <citation type="journal article" date="2014" name="Int. J. Syst. Evol. Microbiol.">
        <title>Complete genome sequence of Corynebacterium casei LMG S-19264T (=DSM 44701T), isolated from a smear-ripened cheese.</title>
        <authorList>
            <consortium name="US DOE Joint Genome Institute (JGI-PGF)"/>
            <person name="Walter F."/>
            <person name="Albersmeier A."/>
            <person name="Kalinowski J."/>
            <person name="Ruckert C."/>
        </authorList>
    </citation>
    <scope>NUCLEOTIDE SEQUENCE</scope>
    <source>
        <strain evidence="6">CGMCC 1.12698</strain>
    </source>
</reference>
<feature type="domain" description="SIS" evidence="5">
    <location>
        <begin position="124"/>
        <end position="265"/>
    </location>
</feature>